<dbReference type="PANTHER" id="PTHR31756:SF3">
    <property type="entry name" value="PYRUVATE, PHOSPHATE DIKINASE REGULATORY PROTEIN 1, CHLOROPLASTIC"/>
    <property type="match status" value="1"/>
</dbReference>
<comment type="similarity">
    <text evidence="5">Belongs to the pyruvate, phosphate/water dikinase regulatory protein family. PDRP subfamily.</text>
</comment>
<dbReference type="NCBIfam" id="NF003742">
    <property type="entry name" value="PRK05339.1"/>
    <property type="match status" value="1"/>
</dbReference>
<dbReference type="EC" id="2.7.4.27" evidence="5"/>
<evidence type="ECO:0000313" key="6">
    <source>
        <dbReference type="EMBL" id="MCY9529936.1"/>
    </source>
</evidence>
<evidence type="ECO:0000256" key="2">
    <source>
        <dbReference type="ARBA" id="ARBA00022679"/>
    </source>
</evidence>
<protein>
    <recommendedName>
        <fullName evidence="5">Putative pyruvate, phosphate dikinase regulatory protein</fullName>
        <shortName evidence="5">PPDK regulatory protein</shortName>
        <ecNumber evidence="5">2.7.11.32</ecNumber>
        <ecNumber evidence="5">2.7.4.27</ecNumber>
    </recommendedName>
</protein>
<dbReference type="Proteomes" id="UP001527090">
    <property type="component" value="Unassembled WGS sequence"/>
</dbReference>
<keyword evidence="9" id="KW-1185">Reference proteome</keyword>
<dbReference type="InterPro" id="IPR026565">
    <property type="entry name" value="PPDK_reg"/>
</dbReference>
<evidence type="ECO:0000313" key="7">
    <source>
        <dbReference type="EMBL" id="SYX84264.1"/>
    </source>
</evidence>
<dbReference type="GO" id="GO:0043531">
    <property type="term" value="F:ADP binding"/>
    <property type="evidence" value="ECO:0007669"/>
    <property type="project" value="UniProtKB-UniRule"/>
</dbReference>
<dbReference type="InterPro" id="IPR005177">
    <property type="entry name" value="Kinase-pyrophosphorylase"/>
</dbReference>
<evidence type="ECO:0000256" key="5">
    <source>
        <dbReference type="HAMAP-Rule" id="MF_00921"/>
    </source>
</evidence>
<accession>A0A383RCP0</accession>
<dbReference type="HAMAP" id="MF_00921">
    <property type="entry name" value="PDRP"/>
    <property type="match status" value="1"/>
</dbReference>
<gene>
    <name evidence="7" type="primary">ppsR</name>
    <name evidence="6" type="ORF">M5X04_11385</name>
    <name evidence="7" type="ORF">PBLR_12686</name>
</gene>
<dbReference type="GO" id="GO:0004674">
    <property type="term" value="F:protein serine/threonine kinase activity"/>
    <property type="evidence" value="ECO:0007669"/>
    <property type="project" value="UniProtKB-UniRule"/>
</dbReference>
<sequence length="267" mass="29854">MGNASYTITVCSDSVGETAEAVVKATIRQFEAPQIRIKRYMNVRNEEELRMLMEEAAESGGFVAYTLVQPELREAIKEHAIRLNVRAVDVMGPMIQAFVDTFADQPKRMPGLLHRLDADYFQRVEAVEFAVKCDDGKDLHAILKADIVLLGVSRTSKTPLSVFLAHKGKKVVNYPVVPEIQPPEHLYSISPSKIIGLTMNAEHLLKIRSERLKTMGLPVLARYASLDRIVEELEYARSLFDRLGCPVIDVTDKAIEETAGIVMDLIT</sequence>
<reference evidence="6 9" key="3">
    <citation type="submission" date="2022-05" db="EMBL/GenBank/DDBJ databases">
        <title>Genome Sequencing of Bee-Associated Microbes.</title>
        <authorList>
            <person name="Dunlap C."/>
        </authorList>
    </citation>
    <scope>NUCLEOTIDE SEQUENCE [LARGE SCALE GENOMIC DNA]</scope>
    <source>
        <strain evidence="6 9">NRRL NRS-750</strain>
    </source>
</reference>
<feature type="binding site" evidence="5">
    <location>
        <begin position="151"/>
        <end position="158"/>
    </location>
    <ligand>
        <name>ADP</name>
        <dbReference type="ChEBI" id="CHEBI:456216"/>
    </ligand>
</feature>
<dbReference type="EMBL" id="LS992241">
    <property type="protein sequence ID" value="SYX84264.1"/>
    <property type="molecule type" value="Genomic_DNA"/>
</dbReference>
<reference evidence="7" key="1">
    <citation type="submission" date="2018-08" db="EMBL/GenBank/DDBJ databases">
        <authorList>
            <person name="Ferrada E.E."/>
            <person name="Latorre B.A."/>
        </authorList>
    </citation>
    <scope>NUCLEOTIDE SEQUENCE</scope>
    <source>
        <strain evidence="7">Paenibacillus B-LR1</strain>
    </source>
</reference>
<dbReference type="GO" id="GO:0005524">
    <property type="term" value="F:ATP binding"/>
    <property type="evidence" value="ECO:0007669"/>
    <property type="project" value="InterPro"/>
</dbReference>
<keyword evidence="3 5" id="KW-0547">Nucleotide-binding</keyword>
<evidence type="ECO:0000256" key="4">
    <source>
        <dbReference type="ARBA" id="ARBA00022777"/>
    </source>
</evidence>
<evidence type="ECO:0000256" key="3">
    <source>
        <dbReference type="ARBA" id="ARBA00022741"/>
    </source>
</evidence>
<comment type="catalytic activity">
    <reaction evidence="5">
        <text>N(tele)-phospho-L-histidyl/L-threonyl-[pyruvate, phosphate dikinase] + ADP = N(tele)-phospho-L-histidyl/O-phospho-L-threonyl-[pyruvate, phosphate dikinase] + AMP + H(+)</text>
        <dbReference type="Rhea" id="RHEA:43692"/>
        <dbReference type="Rhea" id="RHEA-COMP:10650"/>
        <dbReference type="Rhea" id="RHEA-COMP:10651"/>
        <dbReference type="ChEBI" id="CHEBI:15378"/>
        <dbReference type="ChEBI" id="CHEBI:30013"/>
        <dbReference type="ChEBI" id="CHEBI:61977"/>
        <dbReference type="ChEBI" id="CHEBI:83586"/>
        <dbReference type="ChEBI" id="CHEBI:456215"/>
        <dbReference type="ChEBI" id="CHEBI:456216"/>
        <dbReference type="EC" id="2.7.11.32"/>
    </reaction>
</comment>
<dbReference type="Proteomes" id="UP000304148">
    <property type="component" value="Chromosome"/>
</dbReference>
<dbReference type="EC" id="2.7.11.32" evidence="5"/>
<evidence type="ECO:0000313" key="9">
    <source>
        <dbReference type="Proteomes" id="UP001527090"/>
    </source>
</evidence>
<evidence type="ECO:0000313" key="8">
    <source>
        <dbReference type="Proteomes" id="UP000304148"/>
    </source>
</evidence>
<dbReference type="PANTHER" id="PTHR31756">
    <property type="entry name" value="PYRUVATE, PHOSPHATE DIKINASE REGULATORY PROTEIN 1, CHLOROPLASTIC"/>
    <property type="match status" value="1"/>
</dbReference>
<comment type="catalytic activity">
    <reaction evidence="5">
        <text>N(tele)-phospho-L-histidyl/O-phospho-L-threonyl-[pyruvate, phosphate dikinase] + phosphate + H(+) = N(tele)-phospho-L-histidyl/L-threonyl-[pyruvate, phosphate dikinase] + diphosphate</text>
        <dbReference type="Rhea" id="RHEA:43696"/>
        <dbReference type="Rhea" id="RHEA-COMP:10650"/>
        <dbReference type="Rhea" id="RHEA-COMP:10651"/>
        <dbReference type="ChEBI" id="CHEBI:15378"/>
        <dbReference type="ChEBI" id="CHEBI:30013"/>
        <dbReference type="ChEBI" id="CHEBI:33019"/>
        <dbReference type="ChEBI" id="CHEBI:43474"/>
        <dbReference type="ChEBI" id="CHEBI:61977"/>
        <dbReference type="ChEBI" id="CHEBI:83586"/>
        <dbReference type="EC" id="2.7.4.27"/>
    </reaction>
</comment>
<organism evidence="7 8">
    <name type="scientific">Paenibacillus alvei</name>
    <name type="common">Bacillus alvei</name>
    <dbReference type="NCBI Taxonomy" id="44250"/>
    <lineage>
        <taxon>Bacteria</taxon>
        <taxon>Bacillati</taxon>
        <taxon>Bacillota</taxon>
        <taxon>Bacilli</taxon>
        <taxon>Bacillales</taxon>
        <taxon>Paenibacillaceae</taxon>
        <taxon>Paenibacillus</taxon>
    </lineage>
</organism>
<dbReference type="GO" id="GO:0016776">
    <property type="term" value="F:phosphotransferase activity, phosphate group as acceptor"/>
    <property type="evidence" value="ECO:0007669"/>
    <property type="project" value="UniProtKB-UniRule"/>
</dbReference>
<dbReference type="EMBL" id="JAMDLY010000011">
    <property type="protein sequence ID" value="MCY9529936.1"/>
    <property type="molecule type" value="Genomic_DNA"/>
</dbReference>
<evidence type="ECO:0000256" key="1">
    <source>
        <dbReference type="ARBA" id="ARBA00022527"/>
    </source>
</evidence>
<name>A0A383RCP0_PAEAL</name>
<dbReference type="RefSeq" id="WP_021253774.1">
    <property type="nucleotide sequence ID" value="NZ_JAMDLY010000011.1"/>
</dbReference>
<keyword evidence="1 5" id="KW-0723">Serine/threonine-protein kinase</keyword>
<comment type="function">
    <text evidence="5">Bifunctional serine/threonine kinase and phosphorylase involved in the regulation of the pyruvate, phosphate dikinase (PPDK) by catalyzing its phosphorylation/dephosphorylation.</text>
</comment>
<keyword evidence="4 5" id="KW-0418">Kinase</keyword>
<keyword evidence="2 5" id="KW-0808">Transferase</keyword>
<reference evidence="8" key="2">
    <citation type="submission" date="2018-08" db="EMBL/GenBank/DDBJ databases">
        <authorList>
            <person name="Chevrot R."/>
        </authorList>
    </citation>
    <scope>NUCLEOTIDE SEQUENCE [LARGE SCALE GENOMIC DNA]</scope>
</reference>
<dbReference type="AlphaFoldDB" id="A0A383RCP0"/>
<proteinExistence type="inferred from homology"/>
<dbReference type="Pfam" id="PF03618">
    <property type="entry name" value="Kinase-PPPase"/>
    <property type="match status" value="1"/>
</dbReference>